<comment type="caution">
    <text evidence="2">The sequence shown here is derived from an EMBL/GenBank/DDBJ whole genome shotgun (WGS) entry which is preliminary data.</text>
</comment>
<evidence type="ECO:0000313" key="2">
    <source>
        <dbReference type="EMBL" id="RJO75029.1"/>
    </source>
</evidence>
<dbReference type="RefSeq" id="WP_120041902.1">
    <property type="nucleotide sequence ID" value="NZ_QZFU01000019.1"/>
</dbReference>
<dbReference type="SUPFAM" id="SSF53474">
    <property type="entry name" value="alpha/beta-Hydrolases"/>
    <property type="match status" value="1"/>
</dbReference>
<protein>
    <submittedName>
        <fullName evidence="2">Alpha/beta fold hydrolase</fullName>
    </submittedName>
</protein>
<dbReference type="OrthoDB" id="9806902at2"/>
<dbReference type="PANTHER" id="PTHR11614">
    <property type="entry name" value="PHOSPHOLIPASE-RELATED"/>
    <property type="match status" value="1"/>
</dbReference>
<dbReference type="Pfam" id="PF12146">
    <property type="entry name" value="Hydrolase_4"/>
    <property type="match status" value="1"/>
</dbReference>
<dbReference type="InterPro" id="IPR051044">
    <property type="entry name" value="MAG_DAG_Lipase"/>
</dbReference>
<keyword evidence="2" id="KW-0378">Hydrolase</keyword>
<organism evidence="2 3">
    <name type="scientific">Nocardia panacis</name>
    <dbReference type="NCBI Taxonomy" id="2340916"/>
    <lineage>
        <taxon>Bacteria</taxon>
        <taxon>Bacillati</taxon>
        <taxon>Actinomycetota</taxon>
        <taxon>Actinomycetes</taxon>
        <taxon>Mycobacteriales</taxon>
        <taxon>Nocardiaceae</taxon>
        <taxon>Nocardia</taxon>
    </lineage>
</organism>
<sequence>MAEFSGVAGPIHYGHWSPPNPRALVVFLHGLGEHIGSYAPFVAALNAAGIAVWANDHAGHGRSAGERVLISSVDAMVEDAATLVELARAAHPEPPLLVIGHSLGSLLAVLLVAERGIPATALVLAGSAVVPAPDAPNFLGELLASGVDPWELRRDPGELTRHEGYAQQLRDDPLTWQGGLRRETLAALVTVVPRQAAAVEKLELPVLFVHGEQDDMAPVAGVRRALELLPQASAAIFPDDRHNILNELDREDVYRVVVEFCARHI</sequence>
<dbReference type="GO" id="GO:0016787">
    <property type="term" value="F:hydrolase activity"/>
    <property type="evidence" value="ECO:0007669"/>
    <property type="project" value="UniProtKB-KW"/>
</dbReference>
<accession>A0A3A4JWT8</accession>
<dbReference type="EMBL" id="QZFU01000019">
    <property type="protein sequence ID" value="RJO75029.1"/>
    <property type="molecule type" value="Genomic_DNA"/>
</dbReference>
<reference evidence="2 3" key="1">
    <citation type="submission" date="2018-09" db="EMBL/GenBank/DDBJ databases">
        <title>YIM PH21274 draft genome.</title>
        <authorList>
            <person name="Miao C."/>
        </authorList>
    </citation>
    <scope>NUCLEOTIDE SEQUENCE [LARGE SCALE GENOMIC DNA]</scope>
    <source>
        <strain evidence="2 3">YIM PH 21724</strain>
    </source>
</reference>
<dbReference type="InterPro" id="IPR022742">
    <property type="entry name" value="Hydrolase_4"/>
</dbReference>
<dbReference type="InterPro" id="IPR029058">
    <property type="entry name" value="AB_hydrolase_fold"/>
</dbReference>
<gene>
    <name evidence="2" type="ORF">D5S18_16685</name>
</gene>
<proteinExistence type="predicted"/>
<name>A0A3A4JWT8_9NOCA</name>
<feature type="domain" description="Serine aminopeptidase S33" evidence="1">
    <location>
        <begin position="20"/>
        <end position="249"/>
    </location>
</feature>
<keyword evidence="3" id="KW-1185">Reference proteome</keyword>
<evidence type="ECO:0000313" key="3">
    <source>
        <dbReference type="Proteomes" id="UP000266677"/>
    </source>
</evidence>
<dbReference type="Gene3D" id="3.40.50.1820">
    <property type="entry name" value="alpha/beta hydrolase"/>
    <property type="match status" value="1"/>
</dbReference>
<dbReference type="Proteomes" id="UP000266677">
    <property type="component" value="Unassembled WGS sequence"/>
</dbReference>
<dbReference type="AlphaFoldDB" id="A0A3A4JWT8"/>
<evidence type="ECO:0000259" key="1">
    <source>
        <dbReference type="Pfam" id="PF12146"/>
    </source>
</evidence>